<comment type="similarity">
    <text evidence="2">Belongs to the oxidase-dependent Fe transporter (OFeT) (TC 9.A.10.1) family.</text>
</comment>
<feature type="transmembrane region" description="Helical" evidence="6">
    <location>
        <begin position="243"/>
        <end position="262"/>
    </location>
</feature>
<evidence type="ECO:0008006" key="8">
    <source>
        <dbReference type="Google" id="ProtNLM"/>
    </source>
</evidence>
<dbReference type="EMBL" id="UOGE01000073">
    <property type="protein sequence ID" value="VAX22237.1"/>
    <property type="molecule type" value="Genomic_DNA"/>
</dbReference>
<protein>
    <recommendedName>
        <fullName evidence="8">Ferrous iron transport permease EfeU</fullName>
    </recommendedName>
</protein>
<keyword evidence="3 6" id="KW-0812">Transmembrane</keyword>
<feature type="transmembrane region" description="Helical" evidence="6">
    <location>
        <begin position="12"/>
        <end position="31"/>
    </location>
</feature>
<dbReference type="GO" id="GO:0015093">
    <property type="term" value="F:ferrous iron transmembrane transporter activity"/>
    <property type="evidence" value="ECO:0007669"/>
    <property type="project" value="TreeGrafter"/>
</dbReference>
<evidence type="ECO:0000256" key="4">
    <source>
        <dbReference type="ARBA" id="ARBA00022989"/>
    </source>
</evidence>
<comment type="subcellular location">
    <subcellularLocation>
        <location evidence="1">Membrane</location>
        <topology evidence="1">Multi-pass membrane protein</topology>
    </subcellularLocation>
</comment>
<feature type="transmembrane region" description="Helical" evidence="6">
    <location>
        <begin position="149"/>
        <end position="171"/>
    </location>
</feature>
<gene>
    <name evidence="7" type="ORF">MNBD_NITROSPINAE02-1499</name>
</gene>
<evidence type="ECO:0000256" key="5">
    <source>
        <dbReference type="ARBA" id="ARBA00023136"/>
    </source>
</evidence>
<accession>A0A3B1D0B8</accession>
<reference evidence="7" key="1">
    <citation type="submission" date="2018-06" db="EMBL/GenBank/DDBJ databases">
        <authorList>
            <person name="Zhirakovskaya E."/>
        </authorList>
    </citation>
    <scope>NUCLEOTIDE SEQUENCE</scope>
</reference>
<evidence type="ECO:0000256" key="2">
    <source>
        <dbReference type="ARBA" id="ARBA00008333"/>
    </source>
</evidence>
<organism evidence="7">
    <name type="scientific">hydrothermal vent metagenome</name>
    <dbReference type="NCBI Taxonomy" id="652676"/>
    <lineage>
        <taxon>unclassified sequences</taxon>
        <taxon>metagenomes</taxon>
        <taxon>ecological metagenomes</taxon>
    </lineage>
</organism>
<dbReference type="AlphaFoldDB" id="A0A3B1D0B8"/>
<dbReference type="PANTHER" id="PTHR31632">
    <property type="entry name" value="IRON TRANSPORTER FTH1"/>
    <property type="match status" value="1"/>
</dbReference>
<keyword evidence="5 6" id="KW-0472">Membrane</keyword>
<feature type="transmembrane region" description="Helical" evidence="6">
    <location>
        <begin position="38"/>
        <end position="58"/>
    </location>
</feature>
<proteinExistence type="inferred from homology"/>
<feature type="transmembrane region" description="Helical" evidence="6">
    <location>
        <begin position="178"/>
        <end position="199"/>
    </location>
</feature>
<dbReference type="Pfam" id="PF03239">
    <property type="entry name" value="FTR1"/>
    <property type="match status" value="1"/>
</dbReference>
<keyword evidence="4 6" id="KW-1133">Transmembrane helix</keyword>
<name>A0A3B1D0B8_9ZZZZ</name>
<evidence type="ECO:0000256" key="1">
    <source>
        <dbReference type="ARBA" id="ARBA00004141"/>
    </source>
</evidence>
<evidence type="ECO:0000256" key="6">
    <source>
        <dbReference type="SAM" id="Phobius"/>
    </source>
</evidence>
<sequence length="272" mass="30278">MTGGFLVTFREGLEAFLVIGIILSHLTRTGFREFNKWIFVGASLGLVSAFLLAFLFQFVFTGFESEIGAIHLKIGIMTFAIIVLTYMTLWMSHNAHHLKDNLRKRLTHVMSTGSVFALVLMSYLAILREGFETALFLGAVYGDEMGTDVLYGGILGLVFALVFTYSVFTGMKALPLKFFFRITGGLILLISAGLLSNMVGMLQDVHLAPIVMSGFLDLRWILDDSSSVGIFFKAMFGYTSNPNLLQIVAYWGYIISIIFFLTRENLAPPEEV</sequence>
<evidence type="ECO:0000313" key="7">
    <source>
        <dbReference type="EMBL" id="VAX22237.1"/>
    </source>
</evidence>
<evidence type="ECO:0000256" key="3">
    <source>
        <dbReference type="ARBA" id="ARBA00022692"/>
    </source>
</evidence>
<feature type="transmembrane region" description="Helical" evidence="6">
    <location>
        <begin position="70"/>
        <end position="89"/>
    </location>
</feature>
<dbReference type="InterPro" id="IPR004923">
    <property type="entry name" value="FTR1/Fip1/EfeU"/>
</dbReference>
<dbReference type="PANTHER" id="PTHR31632:SF2">
    <property type="entry name" value="PLASMA MEMBRANE IRON PERMEASE"/>
    <property type="match status" value="1"/>
</dbReference>
<feature type="transmembrane region" description="Helical" evidence="6">
    <location>
        <begin position="109"/>
        <end position="127"/>
    </location>
</feature>
<dbReference type="GO" id="GO:0033573">
    <property type="term" value="C:high-affinity iron permease complex"/>
    <property type="evidence" value="ECO:0007669"/>
    <property type="project" value="InterPro"/>
</dbReference>